<gene>
    <name evidence="2" type="ORF">ND68_18825</name>
</gene>
<dbReference type="Gene3D" id="3.30.499.10">
    <property type="entry name" value="Aconitase, domain 3"/>
    <property type="match status" value="1"/>
</dbReference>
<evidence type="ECO:0000256" key="1">
    <source>
        <dbReference type="ARBA" id="ARBA00023004"/>
    </source>
</evidence>
<dbReference type="Proteomes" id="UP000839924">
    <property type="component" value="Unassembled WGS sequence"/>
</dbReference>
<dbReference type="AlphaFoldDB" id="A0A3W8M5R4"/>
<organism evidence="2">
    <name type="scientific">Salmonella enterica</name>
    <name type="common">Salmonella choleraesuis</name>
    <dbReference type="NCBI Taxonomy" id="28901"/>
    <lineage>
        <taxon>Bacteria</taxon>
        <taxon>Pseudomonadati</taxon>
        <taxon>Pseudomonadota</taxon>
        <taxon>Gammaproteobacteria</taxon>
        <taxon>Enterobacterales</taxon>
        <taxon>Enterobacteriaceae</taxon>
        <taxon>Salmonella</taxon>
    </lineage>
</organism>
<dbReference type="EMBL" id="AAGKWS010000009">
    <property type="protein sequence ID" value="EBP1764393.1"/>
    <property type="molecule type" value="Genomic_DNA"/>
</dbReference>
<dbReference type="InterPro" id="IPR015931">
    <property type="entry name" value="Acnase/IPM_dHydase_lsu_aba_1/3"/>
</dbReference>
<keyword evidence="1" id="KW-0408">Iron</keyword>
<name>A0A3W8M5R4_SALER</name>
<sequence length="81" mass="9127">MRLPIFNDCVIPAHNKRSSTDRFPASAELAALIGKLPTPEEYQTFVAQVDKTAVDTYRYLNFDQLSQYTEKADGVIFQTAV</sequence>
<evidence type="ECO:0000313" key="2">
    <source>
        <dbReference type="EMBL" id="EBP1764393.1"/>
    </source>
</evidence>
<reference evidence="2" key="1">
    <citation type="submission" date="2018-07" db="EMBL/GenBank/DDBJ databases">
        <authorList>
            <consortium name="PulseNet: The National Subtyping Network for Foodborne Disease Surveillance"/>
            <person name="Tarr C.L."/>
            <person name="Trees E."/>
            <person name="Katz L.S."/>
            <person name="Carleton-Romer H.A."/>
            <person name="Stroika S."/>
            <person name="Kucerova Z."/>
            <person name="Roache K.F."/>
            <person name="Sabol A.L."/>
            <person name="Besser J."/>
            <person name="Gerner-Smidt P."/>
        </authorList>
    </citation>
    <scope>NUCLEOTIDE SEQUENCE [LARGE SCALE GENOMIC DNA]</scope>
    <source>
        <strain evidence="2">2012K-0227</strain>
    </source>
</reference>
<evidence type="ECO:0008006" key="3">
    <source>
        <dbReference type="Google" id="ProtNLM"/>
    </source>
</evidence>
<accession>A0A3W8M5R4</accession>
<protein>
    <recommendedName>
        <fullName evidence="3">Aconitate hydratase</fullName>
    </recommendedName>
</protein>
<comment type="caution">
    <text evidence="2">The sequence shown here is derived from an EMBL/GenBank/DDBJ whole genome shotgun (WGS) entry which is preliminary data.</text>
</comment>
<proteinExistence type="predicted"/>